<feature type="transmembrane region" description="Helical" evidence="8">
    <location>
        <begin position="438"/>
        <end position="455"/>
    </location>
</feature>
<name>A0A5N1JJX9_9BACT</name>
<evidence type="ECO:0000256" key="3">
    <source>
        <dbReference type="ARBA" id="ARBA00022676"/>
    </source>
</evidence>
<feature type="transmembrane region" description="Helical" evidence="8">
    <location>
        <begin position="9"/>
        <end position="27"/>
    </location>
</feature>
<evidence type="ECO:0000313" key="11">
    <source>
        <dbReference type="Proteomes" id="UP000326344"/>
    </source>
</evidence>
<accession>A0A5N1JJX9</accession>
<dbReference type="GO" id="GO:0005886">
    <property type="term" value="C:plasma membrane"/>
    <property type="evidence" value="ECO:0007669"/>
    <property type="project" value="UniProtKB-SubCell"/>
</dbReference>
<evidence type="ECO:0000256" key="7">
    <source>
        <dbReference type="ARBA" id="ARBA00023136"/>
    </source>
</evidence>
<dbReference type="InterPro" id="IPR050297">
    <property type="entry name" value="LipidA_mod_glycosyltrf_83"/>
</dbReference>
<keyword evidence="6 8" id="KW-1133">Transmembrane helix</keyword>
<feature type="transmembrane region" description="Helical" evidence="8">
    <location>
        <begin position="380"/>
        <end position="399"/>
    </location>
</feature>
<gene>
    <name evidence="10" type="ORF">F0P93_03170</name>
</gene>
<comment type="caution">
    <text evidence="10">The sequence shown here is derived from an EMBL/GenBank/DDBJ whole genome shotgun (WGS) entry which is preliminary data.</text>
</comment>
<keyword evidence="11" id="KW-1185">Reference proteome</keyword>
<organism evidence="10 11">
    <name type="scientific">Larkinella humicola</name>
    <dbReference type="NCBI Taxonomy" id="2607654"/>
    <lineage>
        <taxon>Bacteria</taxon>
        <taxon>Pseudomonadati</taxon>
        <taxon>Bacteroidota</taxon>
        <taxon>Cytophagia</taxon>
        <taxon>Cytophagales</taxon>
        <taxon>Spirosomataceae</taxon>
        <taxon>Larkinella</taxon>
    </lineage>
</organism>
<dbReference type="Pfam" id="PF13231">
    <property type="entry name" value="PMT_2"/>
    <property type="match status" value="1"/>
</dbReference>
<feature type="transmembrane region" description="Helical" evidence="8">
    <location>
        <begin position="355"/>
        <end position="374"/>
    </location>
</feature>
<evidence type="ECO:0000256" key="5">
    <source>
        <dbReference type="ARBA" id="ARBA00022692"/>
    </source>
</evidence>
<feature type="transmembrane region" description="Helical" evidence="8">
    <location>
        <begin position="281"/>
        <end position="303"/>
    </location>
</feature>
<dbReference type="GO" id="GO:0016763">
    <property type="term" value="F:pentosyltransferase activity"/>
    <property type="evidence" value="ECO:0007669"/>
    <property type="project" value="TreeGrafter"/>
</dbReference>
<dbReference type="EMBL" id="VTWS01000001">
    <property type="protein sequence ID" value="KAA9356760.1"/>
    <property type="molecule type" value="Genomic_DNA"/>
</dbReference>
<comment type="subcellular location">
    <subcellularLocation>
        <location evidence="1">Cell membrane</location>
        <topology evidence="1">Multi-pass membrane protein</topology>
    </subcellularLocation>
</comment>
<evidence type="ECO:0000256" key="2">
    <source>
        <dbReference type="ARBA" id="ARBA00022475"/>
    </source>
</evidence>
<feature type="transmembrane region" description="Helical" evidence="8">
    <location>
        <begin position="201"/>
        <end position="234"/>
    </location>
</feature>
<keyword evidence="3" id="KW-0328">Glycosyltransferase</keyword>
<dbReference type="InterPro" id="IPR038731">
    <property type="entry name" value="RgtA/B/C-like"/>
</dbReference>
<protein>
    <recommendedName>
        <fullName evidence="9">Glycosyltransferase RgtA/B/C/D-like domain-containing protein</fullName>
    </recommendedName>
</protein>
<evidence type="ECO:0000256" key="8">
    <source>
        <dbReference type="SAM" id="Phobius"/>
    </source>
</evidence>
<feature type="transmembrane region" description="Helical" evidence="8">
    <location>
        <begin position="406"/>
        <end position="426"/>
    </location>
</feature>
<dbReference type="PANTHER" id="PTHR33908:SF11">
    <property type="entry name" value="MEMBRANE PROTEIN"/>
    <property type="match status" value="1"/>
</dbReference>
<reference evidence="10 11" key="1">
    <citation type="submission" date="2019-09" db="EMBL/GenBank/DDBJ databases">
        <title>Genome Sequence of Larkinella sp MA1.</title>
        <authorList>
            <person name="Srinivasan S."/>
        </authorList>
    </citation>
    <scope>NUCLEOTIDE SEQUENCE [LARGE SCALE GENOMIC DNA]</scope>
    <source>
        <strain evidence="10 11">MA1</strain>
    </source>
</reference>
<evidence type="ECO:0000259" key="9">
    <source>
        <dbReference type="Pfam" id="PF13231"/>
    </source>
</evidence>
<keyword evidence="4" id="KW-0808">Transferase</keyword>
<dbReference type="AlphaFoldDB" id="A0A5N1JJX9"/>
<evidence type="ECO:0000313" key="10">
    <source>
        <dbReference type="EMBL" id="KAA9356760.1"/>
    </source>
</evidence>
<feature type="transmembrane region" description="Helical" evidence="8">
    <location>
        <begin position="323"/>
        <end position="343"/>
    </location>
</feature>
<dbReference type="PANTHER" id="PTHR33908">
    <property type="entry name" value="MANNOSYLTRANSFERASE YKCB-RELATED"/>
    <property type="match status" value="1"/>
</dbReference>
<evidence type="ECO:0000256" key="6">
    <source>
        <dbReference type="ARBA" id="ARBA00022989"/>
    </source>
</evidence>
<feature type="transmembrane region" description="Helical" evidence="8">
    <location>
        <begin position="145"/>
        <end position="165"/>
    </location>
</feature>
<feature type="transmembrane region" description="Helical" evidence="8">
    <location>
        <begin position="462"/>
        <end position="483"/>
    </location>
</feature>
<sequence length="596" mass="68112">MSLSPPRRTSVFILSGIILLAFILRIYRSDTYGIWFDEKATLLISQCIAMEGANQHDVFDKKDSPYFTPKEFWKPKTFADFSEAVQRSDIGHSPAYYAVLWIWEEIFGLSDLSIRFPSIIFSTLTVLLVYFFAKRHFRLEPESATRLAFISAFIAAIEPLFIAHSHIARNYSMTFFLTLLSTHVFLIIMEKEQKKKAPTKLYAGYCALIAISILSHYLTVTVFLCHGLYTLLYVRKWPMWYKLGASFAVAIGFVSLWMIFGGGQSTFFTLNHQAVFYRNLALTNPVNSGFGLILPATIPNVFWRSLPIWSDLVLFTNGLATATAGYRNVGVALLIGLLSVFLIYRYRNQRQPPQWVKFVLPVLMLAGLAFYSIYPLQHLVLSATLPLFYLMMVALLEDFRTNDRPLIVFLVLLSVVPTLFLILMAFRSGHTYGLTQRYSGFSFPYVIILVAILIRKLATQKLWLSLPLTAVLIIQGGLVIQLLQRIYNDTAAKYTSFSVPRTTNPFRESAKKIEALYVPGDTVLYPSLKRREYSDIDKSGRPYAIIDAQLVNIYLPKDATYFQRIDPMERDKIVLVKGKTGQKITIFDLEGTKYRY</sequence>
<keyword evidence="2" id="KW-1003">Cell membrane</keyword>
<dbReference type="Proteomes" id="UP000326344">
    <property type="component" value="Unassembled WGS sequence"/>
</dbReference>
<feature type="transmembrane region" description="Helical" evidence="8">
    <location>
        <begin position="240"/>
        <end position="260"/>
    </location>
</feature>
<feature type="transmembrane region" description="Helical" evidence="8">
    <location>
        <begin position="171"/>
        <end position="189"/>
    </location>
</feature>
<keyword evidence="7 8" id="KW-0472">Membrane</keyword>
<keyword evidence="5 8" id="KW-0812">Transmembrane</keyword>
<feature type="transmembrane region" description="Helical" evidence="8">
    <location>
        <begin position="114"/>
        <end position="133"/>
    </location>
</feature>
<feature type="domain" description="Glycosyltransferase RgtA/B/C/D-like" evidence="9">
    <location>
        <begin position="92"/>
        <end position="253"/>
    </location>
</feature>
<dbReference type="GO" id="GO:0009103">
    <property type="term" value="P:lipopolysaccharide biosynthetic process"/>
    <property type="evidence" value="ECO:0007669"/>
    <property type="project" value="UniProtKB-ARBA"/>
</dbReference>
<proteinExistence type="predicted"/>
<evidence type="ECO:0000256" key="1">
    <source>
        <dbReference type="ARBA" id="ARBA00004651"/>
    </source>
</evidence>
<evidence type="ECO:0000256" key="4">
    <source>
        <dbReference type="ARBA" id="ARBA00022679"/>
    </source>
</evidence>